<evidence type="ECO:0000313" key="2">
    <source>
        <dbReference type="Proteomes" id="UP000241158"/>
    </source>
</evidence>
<dbReference type="OrthoDB" id="9813719at2"/>
<keyword evidence="2" id="KW-1185">Reference proteome</keyword>
<dbReference type="EMBL" id="PGGN01000004">
    <property type="protein sequence ID" value="PSH56186.1"/>
    <property type="molecule type" value="Genomic_DNA"/>
</dbReference>
<sequence>MTLQNDALKFRNDPTQTGSQIAIGNVTRLWTHMWLLMKACGATPAKAYRFPSSHPLHIGLNAGHRSSTGDLTFNPNFSDWVMGWPIGWTDPTRPVMEWCRWLQLMRGELSKLPIL</sequence>
<organism evidence="1 2">
    <name type="scientific">Phyllobacterium endophyticum</name>
    <dbReference type="NCBI Taxonomy" id="1149773"/>
    <lineage>
        <taxon>Bacteria</taxon>
        <taxon>Pseudomonadati</taxon>
        <taxon>Pseudomonadota</taxon>
        <taxon>Alphaproteobacteria</taxon>
        <taxon>Hyphomicrobiales</taxon>
        <taxon>Phyllobacteriaceae</taxon>
        <taxon>Phyllobacterium</taxon>
    </lineage>
</organism>
<dbReference type="RefSeq" id="WP_106718615.1">
    <property type="nucleotide sequence ID" value="NZ_JACHXT010000001.1"/>
</dbReference>
<comment type="caution">
    <text evidence="1">The sequence shown here is derived from an EMBL/GenBank/DDBJ whole genome shotgun (WGS) entry which is preliminary data.</text>
</comment>
<proteinExistence type="predicted"/>
<gene>
    <name evidence="1" type="ORF">CU100_21625</name>
</gene>
<evidence type="ECO:0000313" key="1">
    <source>
        <dbReference type="EMBL" id="PSH56186.1"/>
    </source>
</evidence>
<protein>
    <submittedName>
        <fullName evidence="1">Uncharacterized protein</fullName>
    </submittedName>
</protein>
<accession>A0A2P7APQ6</accession>
<dbReference type="AlphaFoldDB" id="A0A2P7APQ6"/>
<reference evidence="2" key="1">
    <citation type="submission" date="2017-11" db="EMBL/GenBank/DDBJ databases">
        <authorList>
            <person name="Kuznetsova I."/>
            <person name="Sazanova A."/>
            <person name="Chirak E."/>
            <person name="Safronova V."/>
            <person name="Willems A."/>
        </authorList>
    </citation>
    <scope>NUCLEOTIDE SEQUENCE [LARGE SCALE GENOMIC DNA]</scope>
    <source>
        <strain evidence="2">PEPV15</strain>
    </source>
</reference>
<dbReference type="Proteomes" id="UP000241158">
    <property type="component" value="Unassembled WGS sequence"/>
</dbReference>
<name>A0A2P7APQ6_9HYPH</name>